<dbReference type="Proteomes" id="UP000772181">
    <property type="component" value="Unassembled WGS sequence"/>
</dbReference>
<evidence type="ECO:0000259" key="1">
    <source>
        <dbReference type="Pfam" id="PF18894"/>
    </source>
</evidence>
<reference evidence="2" key="1">
    <citation type="submission" date="2020-07" db="EMBL/GenBank/DDBJ databases">
        <title>Huge and variable diversity of episymbiotic CPR bacteria and DPANN archaea in groundwater ecosystems.</title>
        <authorList>
            <person name="He C.Y."/>
            <person name="Keren R."/>
            <person name="Whittaker M."/>
            <person name="Farag I.F."/>
            <person name="Doudna J."/>
            <person name="Cate J.H.D."/>
            <person name="Banfield J.F."/>
        </authorList>
    </citation>
    <scope>NUCLEOTIDE SEQUENCE</scope>
    <source>
        <strain evidence="2">NC_groundwater_1482_Ag_S-0.65um_47_24</strain>
    </source>
</reference>
<proteinExistence type="predicted"/>
<gene>
    <name evidence="2" type="ORF">HY730_01845</name>
</gene>
<sequence length="129" mass="15104">MISYELAPDIDERLSEILSGLEMKHIMPGRVMAIRSRKSNSKRVIARCHGLPKIMQLALKIDAHYIIEVIQERFGRLSYEEQTKVLIHELMHIPLSFSGGFRAHNPYVTKREVEKMYHRFISSMNRPQI</sequence>
<dbReference type="EMBL" id="JACQWF010000086">
    <property type="protein sequence ID" value="MBI4595102.1"/>
    <property type="molecule type" value="Genomic_DNA"/>
</dbReference>
<protein>
    <submittedName>
        <fullName evidence="2">Metallopeptidase</fullName>
    </submittedName>
</protein>
<dbReference type="AlphaFoldDB" id="A0A933GJP0"/>
<accession>A0A933GJP0</accession>
<dbReference type="InterPro" id="IPR043998">
    <property type="entry name" value="Put_Metallopep"/>
</dbReference>
<comment type="caution">
    <text evidence="2">The sequence shown here is derived from an EMBL/GenBank/DDBJ whole genome shotgun (WGS) entry which is preliminary data.</text>
</comment>
<dbReference type="Pfam" id="PF18894">
    <property type="entry name" value="PhageMetallopep"/>
    <property type="match status" value="1"/>
</dbReference>
<feature type="domain" description="Putative phage metallopeptidase" evidence="1">
    <location>
        <begin position="3"/>
        <end position="105"/>
    </location>
</feature>
<evidence type="ECO:0000313" key="2">
    <source>
        <dbReference type="EMBL" id="MBI4595102.1"/>
    </source>
</evidence>
<name>A0A933GJP0_UNCTE</name>
<organism evidence="2 3">
    <name type="scientific">Tectimicrobiota bacterium</name>
    <dbReference type="NCBI Taxonomy" id="2528274"/>
    <lineage>
        <taxon>Bacteria</taxon>
        <taxon>Pseudomonadati</taxon>
        <taxon>Nitrospinota/Tectimicrobiota group</taxon>
        <taxon>Candidatus Tectimicrobiota</taxon>
    </lineage>
</organism>
<evidence type="ECO:0000313" key="3">
    <source>
        <dbReference type="Proteomes" id="UP000772181"/>
    </source>
</evidence>